<keyword evidence="3" id="KW-1185">Reference proteome</keyword>
<sequence>MILLHGGMSYEMFAAIIGGFFGAVAVFVLLCVMFWKSTFYKETFAGFETGAKAIGYFIFFVLAGFISLIACWFFAFLFAWVATLLS</sequence>
<name>A0AAP2GRM2_9BACT</name>
<evidence type="ECO:0000256" key="1">
    <source>
        <dbReference type="SAM" id="Phobius"/>
    </source>
</evidence>
<dbReference type="AlphaFoldDB" id="A0AAP2GRM2"/>
<keyword evidence="1" id="KW-0472">Membrane</keyword>
<feature type="transmembrane region" description="Helical" evidence="1">
    <location>
        <begin position="12"/>
        <end position="35"/>
    </location>
</feature>
<keyword evidence="1" id="KW-0812">Transmembrane</keyword>
<accession>A0AAP2GRM2</accession>
<evidence type="ECO:0000313" key="3">
    <source>
        <dbReference type="Proteomes" id="UP001319200"/>
    </source>
</evidence>
<protein>
    <submittedName>
        <fullName evidence="2">Uncharacterized protein</fullName>
    </submittedName>
</protein>
<gene>
    <name evidence="2" type="ORF">KK083_30855</name>
</gene>
<feature type="transmembrane region" description="Helical" evidence="1">
    <location>
        <begin position="56"/>
        <end position="82"/>
    </location>
</feature>
<comment type="caution">
    <text evidence="2">The sequence shown here is derived from an EMBL/GenBank/DDBJ whole genome shotgun (WGS) entry which is preliminary data.</text>
</comment>
<keyword evidence="1" id="KW-1133">Transmembrane helix</keyword>
<proteinExistence type="predicted"/>
<organism evidence="2 3">
    <name type="scientific">Chryseosolibacter histidini</name>
    <dbReference type="NCBI Taxonomy" id="2782349"/>
    <lineage>
        <taxon>Bacteria</taxon>
        <taxon>Pseudomonadati</taxon>
        <taxon>Bacteroidota</taxon>
        <taxon>Cytophagia</taxon>
        <taxon>Cytophagales</taxon>
        <taxon>Chryseotaleaceae</taxon>
        <taxon>Chryseosolibacter</taxon>
    </lineage>
</organism>
<dbReference type="Proteomes" id="UP001319200">
    <property type="component" value="Unassembled WGS sequence"/>
</dbReference>
<reference evidence="2 3" key="1">
    <citation type="submission" date="2021-05" db="EMBL/GenBank/DDBJ databases">
        <title>A Polyphasic approach of four new species of the genus Ohtaekwangia: Ohtaekwangia histidinii sp. nov., Ohtaekwangia cretensis sp. nov., Ohtaekwangia indiensis sp. nov., Ohtaekwangia reichenbachii sp. nov. from diverse environment.</title>
        <authorList>
            <person name="Octaviana S."/>
        </authorList>
    </citation>
    <scope>NUCLEOTIDE SEQUENCE [LARGE SCALE GENOMIC DNA]</scope>
    <source>
        <strain evidence="2 3">PWU4</strain>
    </source>
</reference>
<dbReference type="EMBL" id="JAHESF010000066">
    <property type="protein sequence ID" value="MBT1701333.1"/>
    <property type="molecule type" value="Genomic_DNA"/>
</dbReference>
<evidence type="ECO:0000313" key="2">
    <source>
        <dbReference type="EMBL" id="MBT1701333.1"/>
    </source>
</evidence>
<dbReference type="RefSeq" id="WP_254170016.1">
    <property type="nucleotide sequence ID" value="NZ_JAHESF010000066.1"/>
</dbReference>